<feature type="domain" description="Aldehyde dehydrogenase" evidence="4">
    <location>
        <begin position="74"/>
        <end position="395"/>
    </location>
</feature>
<evidence type="ECO:0000256" key="2">
    <source>
        <dbReference type="ARBA" id="ARBA00023002"/>
    </source>
</evidence>
<accession>A0A8H4A5Y6</accession>
<evidence type="ECO:0000256" key="3">
    <source>
        <dbReference type="SAM" id="Phobius"/>
    </source>
</evidence>
<dbReference type="PANTHER" id="PTHR11699">
    <property type="entry name" value="ALDEHYDE DEHYDROGENASE-RELATED"/>
    <property type="match status" value="1"/>
</dbReference>
<sequence length="625" mass="69871">MLSSIFEIIEISQFNLNAIIILLLTVVIAFVFAKHFSDDEPIEFSVPVPVEAKPGWVGGKILEKPNLKDPQNPGYITCYDPATGKLLANIRAHTEQDVIEALKKARNAQKKWTQTTFKERKKVLKSLLNFIVKNQEEICWASCRDTGKSMVDAKFGEILVTCERIKWTMKKGEKALSPQFHESNAMLFYKVAKVEFEPLGVVAALVSWNYPFHNIMGPIISALFVGNGIIVKSSEQVAWSLQYYSEIVKTCLISCGHDPDIVQFLCGFPDCGEALVKSGVDGITFIGSPQVGRKIMSSSSPTLTPCILELGGKDCAILRQDVNLKQAIPLLLRGVFQNAGQNCVGLERILVHESIYDEFVTMVEKRIKELRVGCVLDDEEDVDVGALTTSDQVHFCLILLNVTLNTYIIPKIFLAQLDRLSTLIKSTVSQGAKLLYGGHPYIHPLYPTAHYYMPTLLIDVTPEMPISQTEHFGPIMVVMKFRTDEEAIEIANASGYGLGNSVFTKDQRKGEWMARRLRCGMVNINDFAASYMCDLPFGGVGISGFGRFGGEEGLRQQCLMKSITLDRFPSLLQTSNPRSLDYPVPYYGSTFISNLIKVFYENRLMDKAKGAIKLVFRENYNEEDV</sequence>
<dbReference type="Gene3D" id="3.40.309.10">
    <property type="entry name" value="Aldehyde Dehydrogenase, Chain A, domain 2"/>
    <property type="match status" value="2"/>
</dbReference>
<organism evidence="5 6">
    <name type="scientific">Gigaspora margarita</name>
    <dbReference type="NCBI Taxonomy" id="4874"/>
    <lineage>
        <taxon>Eukaryota</taxon>
        <taxon>Fungi</taxon>
        <taxon>Fungi incertae sedis</taxon>
        <taxon>Mucoromycota</taxon>
        <taxon>Glomeromycotina</taxon>
        <taxon>Glomeromycetes</taxon>
        <taxon>Diversisporales</taxon>
        <taxon>Gigasporaceae</taxon>
        <taxon>Gigaspora</taxon>
    </lineage>
</organism>
<evidence type="ECO:0000313" key="6">
    <source>
        <dbReference type="Proteomes" id="UP000439903"/>
    </source>
</evidence>
<dbReference type="InterPro" id="IPR016160">
    <property type="entry name" value="Ald_DH_CS_CYS"/>
</dbReference>
<dbReference type="Gene3D" id="3.40.605.10">
    <property type="entry name" value="Aldehyde Dehydrogenase, Chain A, domain 1"/>
    <property type="match status" value="2"/>
</dbReference>
<evidence type="ECO:0000259" key="4">
    <source>
        <dbReference type="Pfam" id="PF00171"/>
    </source>
</evidence>
<comment type="similarity">
    <text evidence="1">Belongs to the aldehyde dehydrogenase family.</text>
</comment>
<dbReference type="InterPro" id="IPR016162">
    <property type="entry name" value="Ald_DH_N"/>
</dbReference>
<keyword evidence="3" id="KW-0472">Membrane</keyword>
<dbReference type="GO" id="GO:0016620">
    <property type="term" value="F:oxidoreductase activity, acting on the aldehyde or oxo group of donors, NAD or NADP as acceptor"/>
    <property type="evidence" value="ECO:0007669"/>
    <property type="project" value="InterPro"/>
</dbReference>
<keyword evidence="6" id="KW-1185">Reference proteome</keyword>
<dbReference type="AlphaFoldDB" id="A0A8H4A5Y6"/>
<keyword evidence="3" id="KW-1133">Transmembrane helix</keyword>
<gene>
    <name evidence="5" type="ORF">F8M41_005377</name>
</gene>
<dbReference type="OrthoDB" id="310895at2759"/>
<dbReference type="InterPro" id="IPR016161">
    <property type="entry name" value="Ald_DH/histidinol_DH"/>
</dbReference>
<dbReference type="PROSITE" id="PS00070">
    <property type="entry name" value="ALDEHYDE_DEHYDR_CYS"/>
    <property type="match status" value="1"/>
</dbReference>
<keyword evidence="3" id="KW-0812">Transmembrane</keyword>
<dbReference type="EMBL" id="WTPW01001507">
    <property type="protein sequence ID" value="KAF0431525.1"/>
    <property type="molecule type" value="Genomic_DNA"/>
</dbReference>
<dbReference type="InterPro" id="IPR015590">
    <property type="entry name" value="Aldehyde_DH_dom"/>
</dbReference>
<dbReference type="InterPro" id="IPR016163">
    <property type="entry name" value="Ald_DH_C"/>
</dbReference>
<protein>
    <submittedName>
        <fullName evidence="5">Aldedh-domain-containing protein</fullName>
    </submittedName>
</protein>
<feature type="domain" description="Aldehyde dehydrogenase" evidence="4">
    <location>
        <begin position="410"/>
        <end position="562"/>
    </location>
</feature>
<evidence type="ECO:0000256" key="1">
    <source>
        <dbReference type="ARBA" id="ARBA00009986"/>
    </source>
</evidence>
<comment type="caution">
    <text evidence="5">The sequence shown here is derived from an EMBL/GenBank/DDBJ whole genome shotgun (WGS) entry which is preliminary data.</text>
</comment>
<proteinExistence type="inferred from homology"/>
<reference evidence="5 6" key="1">
    <citation type="journal article" date="2019" name="Environ. Microbiol.">
        <title>At the nexus of three kingdoms: the genome of the mycorrhizal fungus Gigaspora margarita provides insights into plant, endobacterial and fungal interactions.</title>
        <authorList>
            <person name="Venice F."/>
            <person name="Ghignone S."/>
            <person name="Salvioli di Fossalunga A."/>
            <person name="Amselem J."/>
            <person name="Novero M."/>
            <person name="Xianan X."/>
            <person name="Sedzielewska Toro K."/>
            <person name="Morin E."/>
            <person name="Lipzen A."/>
            <person name="Grigoriev I.V."/>
            <person name="Henrissat B."/>
            <person name="Martin F.M."/>
            <person name="Bonfante P."/>
        </authorList>
    </citation>
    <scope>NUCLEOTIDE SEQUENCE [LARGE SCALE GENOMIC DNA]</scope>
    <source>
        <strain evidence="5 6">BEG34</strain>
    </source>
</reference>
<feature type="transmembrane region" description="Helical" evidence="3">
    <location>
        <begin position="14"/>
        <end position="33"/>
    </location>
</feature>
<dbReference type="SUPFAM" id="SSF53720">
    <property type="entry name" value="ALDH-like"/>
    <property type="match status" value="1"/>
</dbReference>
<keyword evidence="2" id="KW-0560">Oxidoreductase</keyword>
<evidence type="ECO:0000313" key="5">
    <source>
        <dbReference type="EMBL" id="KAF0431525.1"/>
    </source>
</evidence>
<name>A0A8H4A5Y6_GIGMA</name>
<dbReference type="Proteomes" id="UP000439903">
    <property type="component" value="Unassembled WGS sequence"/>
</dbReference>
<dbReference type="Pfam" id="PF00171">
    <property type="entry name" value="Aldedh"/>
    <property type="match status" value="2"/>
</dbReference>